<dbReference type="RefSeq" id="WP_269308992.1">
    <property type="nucleotide sequence ID" value="NZ_CP098242.1"/>
</dbReference>
<dbReference type="AlphaFoldDB" id="A0A9E9P2K6"/>
<dbReference type="PANTHER" id="PTHR12873:SF0">
    <property type="entry name" value="TWINKLE MTDNA HELICASE"/>
    <property type="match status" value="1"/>
</dbReference>
<name>A0A9E9P2K6_9BURK</name>
<dbReference type="InterPro" id="IPR013237">
    <property type="entry name" value="Phage_T7_Gp4_N"/>
</dbReference>
<organism evidence="2 3">
    <name type="scientific">Oxalobacter vibrioformis</name>
    <dbReference type="NCBI Taxonomy" id="933080"/>
    <lineage>
        <taxon>Bacteria</taxon>
        <taxon>Pseudomonadati</taxon>
        <taxon>Pseudomonadota</taxon>
        <taxon>Betaproteobacteria</taxon>
        <taxon>Burkholderiales</taxon>
        <taxon>Oxalobacteraceae</taxon>
        <taxon>Oxalobacter</taxon>
    </lineage>
</organism>
<dbReference type="Gene3D" id="2.20.25.10">
    <property type="match status" value="1"/>
</dbReference>
<dbReference type="Gene3D" id="3.40.1360.10">
    <property type="match status" value="1"/>
</dbReference>
<dbReference type="SUPFAM" id="SSF56731">
    <property type="entry name" value="DNA primase core"/>
    <property type="match status" value="1"/>
</dbReference>
<feature type="domain" description="SF4 helicase" evidence="1">
    <location>
        <begin position="267"/>
        <end position="529"/>
    </location>
</feature>
<dbReference type="InterPro" id="IPR027417">
    <property type="entry name" value="P-loop_NTPase"/>
</dbReference>
<dbReference type="PANTHER" id="PTHR12873">
    <property type="entry name" value="T7-LIKE MITOCHONDRIAL DNA HELICASE"/>
    <property type="match status" value="1"/>
</dbReference>
<dbReference type="GO" id="GO:0008270">
    <property type="term" value="F:zinc ion binding"/>
    <property type="evidence" value="ECO:0007669"/>
    <property type="project" value="InterPro"/>
</dbReference>
<dbReference type="InterPro" id="IPR027032">
    <property type="entry name" value="Twinkle-like"/>
</dbReference>
<dbReference type="CDD" id="cd19483">
    <property type="entry name" value="RecA-like_Gp4D_helicase"/>
    <property type="match status" value="1"/>
</dbReference>
<dbReference type="InterPro" id="IPR006171">
    <property type="entry name" value="TOPRIM_dom"/>
</dbReference>
<dbReference type="KEGG" id="ovb:NB640_12340"/>
<dbReference type="Gene3D" id="2.20.25.180">
    <property type="match status" value="1"/>
</dbReference>
<protein>
    <submittedName>
        <fullName evidence="2">Toprim domain-containing protein</fullName>
    </submittedName>
</protein>
<dbReference type="GO" id="GO:0043139">
    <property type="term" value="F:5'-3' DNA helicase activity"/>
    <property type="evidence" value="ECO:0007669"/>
    <property type="project" value="InterPro"/>
</dbReference>
<sequence length="538" mass="59990">MSDSQYLHKTSCDNCGSSDANAVYDDGHTYCFSCEKRAGQSEGKSKVQREGVGHKEVSGDYVSLPARGISEETCRKFDYQVGKLSSGAIVQIANYYRDGHRRAQHLRDRDKNFSWINGTVKVELFGQHLWPSKGKRVVVTEGEIDAMSLSQLQDNKWPVVSISSGINKAAKDFRTNLEWLDSFDEVVICFDNDPPGTKAREQVQKAIEECASLFKPGKVKVAKLPLKDANEMLTAGRGKDLINAIWNANEFRPDGLVTVADILPEFDKEPQKGLPWFLPTLTDLTHGRLLGEAIGIGAGTGVGKTEFLAEQMAFDIFELGLRVGVLSFEQTPLDTLVRLAGKNLKKQLHINDGSWTQEERKAAVGPLDGKVMLYNSFGTADWGVVESKITYMALTEGIQIFYLDHLTALAAPSNERESLETLMAAMAGLAHRLQVIIHFVSHLATPDGKPHEEGGRVYIKHFKGSRAIGFWAHTLIGLERDQQAEDPEVKGETTVRLLKHRNDGRVVGSTIPIALHQEEWRLYEKERIEFQSTEKEMF</sequence>
<dbReference type="GO" id="GO:0005524">
    <property type="term" value="F:ATP binding"/>
    <property type="evidence" value="ECO:0007669"/>
    <property type="project" value="InterPro"/>
</dbReference>
<dbReference type="GO" id="GO:0006260">
    <property type="term" value="P:DNA replication"/>
    <property type="evidence" value="ECO:0007669"/>
    <property type="project" value="InterPro"/>
</dbReference>
<dbReference type="SMART" id="SM00493">
    <property type="entry name" value="TOPRIM"/>
    <property type="match status" value="1"/>
</dbReference>
<dbReference type="Pfam" id="PF13155">
    <property type="entry name" value="Toprim_2"/>
    <property type="match status" value="1"/>
</dbReference>
<evidence type="ECO:0000313" key="2">
    <source>
        <dbReference type="EMBL" id="WAW09989.1"/>
    </source>
</evidence>
<dbReference type="InterPro" id="IPR007694">
    <property type="entry name" value="DNA_helicase_DnaB-like_C"/>
</dbReference>
<dbReference type="InterPro" id="IPR048774">
    <property type="entry name" value="Helic-prim_T7_N"/>
</dbReference>
<reference evidence="2" key="1">
    <citation type="journal article" date="2022" name="Front. Microbiol.">
        <title>New perspectives on an old grouping: The genomic and phenotypic variability of Oxalobacter formigenes and the implications for calcium oxalate stone prevention.</title>
        <authorList>
            <person name="Chmiel J.A."/>
            <person name="Carr C."/>
            <person name="Stuivenberg G.A."/>
            <person name="Venema R."/>
            <person name="Chanyi R.M."/>
            <person name="Al K.F."/>
            <person name="Giguere D."/>
            <person name="Say H."/>
            <person name="Akouris P.P."/>
            <person name="Dominguez Romero S.A."/>
            <person name="Kwong A."/>
            <person name="Tai V."/>
            <person name="Koval S.F."/>
            <person name="Razvi H."/>
            <person name="Bjazevic J."/>
            <person name="Burton J.P."/>
        </authorList>
    </citation>
    <scope>NUCLEOTIDE SEQUENCE</scope>
    <source>
        <strain evidence="2">WoOx3</strain>
    </source>
</reference>
<gene>
    <name evidence="2" type="ORF">NB640_12340</name>
</gene>
<evidence type="ECO:0000259" key="1">
    <source>
        <dbReference type="PROSITE" id="PS51199"/>
    </source>
</evidence>
<dbReference type="InterPro" id="IPR046394">
    <property type="entry name" value="Helic_Prim_T7"/>
</dbReference>
<dbReference type="HAMAP" id="MF_04154">
    <property type="entry name" value="Helic_Prim_T7"/>
    <property type="match status" value="1"/>
</dbReference>
<dbReference type="CDD" id="cd01029">
    <property type="entry name" value="TOPRIM_primases"/>
    <property type="match status" value="1"/>
</dbReference>
<dbReference type="Gene3D" id="3.40.50.300">
    <property type="entry name" value="P-loop containing nucleotide triphosphate hydrolases"/>
    <property type="match status" value="1"/>
</dbReference>
<dbReference type="SMART" id="SM00778">
    <property type="entry name" value="Prim_Zn_Ribbon"/>
    <property type="match status" value="1"/>
</dbReference>
<dbReference type="SUPFAM" id="SSF52540">
    <property type="entry name" value="P-loop containing nucleoside triphosphate hydrolases"/>
    <property type="match status" value="1"/>
</dbReference>
<dbReference type="SUPFAM" id="SSF57783">
    <property type="entry name" value="Zinc beta-ribbon"/>
    <property type="match status" value="1"/>
</dbReference>
<dbReference type="Pfam" id="PF21268">
    <property type="entry name" value="Helic-prim_T7_N"/>
    <property type="match status" value="1"/>
</dbReference>
<evidence type="ECO:0000313" key="3">
    <source>
        <dbReference type="Proteomes" id="UP001156215"/>
    </source>
</evidence>
<keyword evidence="3" id="KW-1185">Reference proteome</keyword>
<dbReference type="PROSITE" id="PS51199">
    <property type="entry name" value="SF4_HELICASE"/>
    <property type="match status" value="1"/>
</dbReference>
<dbReference type="EMBL" id="CP098242">
    <property type="protein sequence ID" value="WAW09989.1"/>
    <property type="molecule type" value="Genomic_DNA"/>
</dbReference>
<accession>A0A9E9P2K6</accession>
<proteinExistence type="inferred from homology"/>
<dbReference type="GO" id="GO:0003697">
    <property type="term" value="F:single-stranded DNA binding"/>
    <property type="evidence" value="ECO:0007669"/>
    <property type="project" value="InterPro"/>
</dbReference>
<dbReference type="InterPro" id="IPR034154">
    <property type="entry name" value="TOPRIM_DnaG/twinkle"/>
</dbReference>
<dbReference type="Proteomes" id="UP001156215">
    <property type="component" value="Chromosome"/>
</dbReference>